<dbReference type="RefSeq" id="WP_270806915.1">
    <property type="nucleotide sequence ID" value="NZ_JAPEGI010000064.1"/>
</dbReference>
<organism evidence="2 3">
    <name type="scientific">Aeromonas caviae</name>
    <name type="common">Aeromonas punctata</name>
    <dbReference type="NCBI Taxonomy" id="648"/>
    <lineage>
        <taxon>Bacteria</taxon>
        <taxon>Pseudomonadati</taxon>
        <taxon>Pseudomonadota</taxon>
        <taxon>Gammaproteobacteria</taxon>
        <taxon>Aeromonadales</taxon>
        <taxon>Aeromonadaceae</taxon>
        <taxon>Aeromonas</taxon>
    </lineage>
</organism>
<protein>
    <submittedName>
        <fullName evidence="2">Uncharacterized protein</fullName>
    </submittedName>
</protein>
<evidence type="ECO:0000313" key="2">
    <source>
        <dbReference type="EMBL" id="MEA9435113.1"/>
    </source>
</evidence>
<reference evidence="2 3" key="1">
    <citation type="submission" date="2023-12" db="EMBL/GenBank/DDBJ databases">
        <title>Characterization of antibiotic resistance in Aeromonas spp. in hospital effluent.</title>
        <authorList>
            <person name="Negoseki B.R.S."/>
            <person name="Krul D."/>
            <person name="Siqueira A.C."/>
            <person name="Almeida M."/>
            <person name="Mesa D."/>
            <person name="Conte D."/>
            <person name="Dalla-Costa L.M."/>
        </authorList>
    </citation>
    <scope>NUCLEOTIDE SEQUENCE [LARGE SCALE GENOMIC DNA]</scope>
    <source>
        <strain evidence="2 3">36v</strain>
    </source>
</reference>
<evidence type="ECO:0000256" key="1">
    <source>
        <dbReference type="SAM" id="SignalP"/>
    </source>
</evidence>
<gene>
    <name evidence="2" type="ORF">VCX44_04585</name>
</gene>
<dbReference type="EMBL" id="JAYGOJ010000014">
    <property type="protein sequence ID" value="MEA9435113.1"/>
    <property type="molecule type" value="Genomic_DNA"/>
</dbReference>
<accession>A0ABU5W6T1</accession>
<keyword evidence="1" id="KW-0732">Signal</keyword>
<evidence type="ECO:0000313" key="3">
    <source>
        <dbReference type="Proteomes" id="UP001304847"/>
    </source>
</evidence>
<comment type="caution">
    <text evidence="2">The sequence shown here is derived from an EMBL/GenBank/DDBJ whole genome shotgun (WGS) entry which is preliminary data.</text>
</comment>
<proteinExistence type="predicted"/>
<sequence>MDANLHSIARLLLLLSISTTAIANDEIVAVQLGTPAENEKLDIYTADIKLHHMFWQWGESGCQFGLGVRGGVLNVCGANGWYGCRLRCCG</sequence>
<keyword evidence="3" id="KW-1185">Reference proteome</keyword>
<name>A0ABU5W6T1_AERCA</name>
<feature type="signal peptide" evidence="1">
    <location>
        <begin position="1"/>
        <end position="23"/>
    </location>
</feature>
<feature type="chain" id="PRO_5046119142" evidence="1">
    <location>
        <begin position="24"/>
        <end position="90"/>
    </location>
</feature>
<dbReference type="Proteomes" id="UP001304847">
    <property type="component" value="Unassembled WGS sequence"/>
</dbReference>